<dbReference type="GO" id="GO:0103068">
    <property type="term" value="F:leukotriene C4 gamma-glutamyl transferase activity"/>
    <property type="evidence" value="ECO:0007669"/>
    <property type="project" value="UniProtKB-EC"/>
</dbReference>
<evidence type="ECO:0000313" key="5">
    <source>
        <dbReference type="Proteomes" id="UP001488805"/>
    </source>
</evidence>
<keyword evidence="3" id="KW-0808">Transferase</keyword>
<evidence type="ECO:0000256" key="3">
    <source>
        <dbReference type="RuleBase" id="RU368068"/>
    </source>
</evidence>
<keyword evidence="3" id="KW-0012">Acyltransferase</keyword>
<feature type="binding site" evidence="2">
    <location>
        <begin position="512"/>
        <end position="513"/>
    </location>
    <ligand>
        <name>L-glutamate</name>
        <dbReference type="ChEBI" id="CHEBI:29985"/>
    </ligand>
</feature>
<keyword evidence="5" id="KW-1185">Reference proteome</keyword>
<comment type="subcellular location">
    <subcellularLocation>
        <location evidence="3">Membrane</location>
        <topology evidence="3">Single-pass type II membrane protein</topology>
    </subcellularLocation>
</comment>
<reference evidence="4 5" key="1">
    <citation type="journal article" date="2024" name="Genome Biol. Evol.">
        <title>Chromosome-level genome assembly of the viviparous eelpout Zoarces viviparus.</title>
        <authorList>
            <person name="Fuhrmann N."/>
            <person name="Brasseur M.V."/>
            <person name="Bakowski C.E."/>
            <person name="Podsiadlowski L."/>
            <person name="Prost S."/>
            <person name="Krehenwinkel H."/>
            <person name="Mayer C."/>
        </authorList>
    </citation>
    <scope>NUCLEOTIDE SEQUENCE [LARGE SCALE GENOMIC DNA]</scope>
    <source>
        <strain evidence="4">NO-MEL_2022_Ind0_liver</strain>
    </source>
</reference>
<evidence type="ECO:0000256" key="2">
    <source>
        <dbReference type="PIRSR" id="PIRSR600101-2"/>
    </source>
</evidence>
<dbReference type="SUPFAM" id="SSF56235">
    <property type="entry name" value="N-terminal nucleophile aminohydrolases (Ntn hydrolases)"/>
    <property type="match status" value="1"/>
</dbReference>
<dbReference type="InterPro" id="IPR043138">
    <property type="entry name" value="GGT_lsub"/>
</dbReference>
<dbReference type="Pfam" id="PF01019">
    <property type="entry name" value="G_glu_transpept"/>
    <property type="match status" value="1"/>
</dbReference>
<dbReference type="GO" id="GO:0006751">
    <property type="term" value="P:glutathione catabolic process"/>
    <property type="evidence" value="ECO:0007669"/>
    <property type="project" value="UniProtKB-UniRule"/>
</dbReference>
<keyword evidence="3" id="KW-1133">Transmembrane helix</keyword>
<dbReference type="PANTHER" id="PTHR11686:SF54">
    <property type="entry name" value="GLUTATHIONE HYDROLASE 7"/>
    <property type="match status" value="1"/>
</dbReference>
<comment type="catalytic activity">
    <reaction evidence="3">
        <text>glutathione + H2O = L-cysteinylglycine + L-glutamate</text>
        <dbReference type="Rhea" id="RHEA:28807"/>
        <dbReference type="ChEBI" id="CHEBI:15377"/>
        <dbReference type="ChEBI" id="CHEBI:29985"/>
        <dbReference type="ChEBI" id="CHEBI:57925"/>
        <dbReference type="ChEBI" id="CHEBI:61694"/>
        <dbReference type="EC" id="3.4.19.13"/>
    </reaction>
</comment>
<gene>
    <name evidence="4" type="ORF">VZT92_013560</name>
</gene>
<dbReference type="EC" id="3.4.19.13" evidence="3"/>
<name>A0AAW1F4C4_ZOAVI</name>
<dbReference type="GO" id="GO:0005886">
    <property type="term" value="C:plasma membrane"/>
    <property type="evidence" value="ECO:0007669"/>
    <property type="project" value="TreeGrafter"/>
</dbReference>
<organism evidence="4 5">
    <name type="scientific">Zoarces viviparus</name>
    <name type="common">Viviparous eelpout</name>
    <name type="synonym">Blennius viviparus</name>
    <dbReference type="NCBI Taxonomy" id="48416"/>
    <lineage>
        <taxon>Eukaryota</taxon>
        <taxon>Metazoa</taxon>
        <taxon>Chordata</taxon>
        <taxon>Craniata</taxon>
        <taxon>Vertebrata</taxon>
        <taxon>Euteleostomi</taxon>
        <taxon>Actinopterygii</taxon>
        <taxon>Neopterygii</taxon>
        <taxon>Teleostei</taxon>
        <taxon>Neoteleostei</taxon>
        <taxon>Acanthomorphata</taxon>
        <taxon>Eupercaria</taxon>
        <taxon>Perciformes</taxon>
        <taxon>Cottioidei</taxon>
        <taxon>Zoarcales</taxon>
        <taxon>Zoarcidae</taxon>
        <taxon>Zoarcinae</taxon>
        <taxon>Zoarces</taxon>
    </lineage>
</organism>
<feature type="transmembrane region" description="Helical" evidence="3">
    <location>
        <begin position="85"/>
        <end position="108"/>
    </location>
</feature>
<dbReference type="EMBL" id="JBCEZU010000111">
    <property type="protein sequence ID" value="KAK9529471.1"/>
    <property type="molecule type" value="Genomic_DNA"/>
</dbReference>
<dbReference type="PRINTS" id="PR01210">
    <property type="entry name" value="GGTRANSPTASE"/>
</dbReference>
<keyword evidence="3" id="KW-0812">Transmembrane</keyword>
<sequence length="629" mass="67764">MKMEFSPETKLNKQLIFSYNSFAGSSELADGSSDFTCDLNKIDLSHLPKDVPLKQLASGSPNVSDCSLSDLKETDKDRSSQDTALCIFAVSITFAIGVTFALILHIYLGVFVKGAVVSDHERCTALGQTVLRDRGSSVDAAITAALCLGVVHPHVSGVGGGGLMLVHDIHRNETRVINFQGTAPKALKEEMLQSVSELKAGLQVGVPGFLRGLQHAHSLYGRLSWEDVVTRAAAVAKEGFNVSLSLAEAILKVKGERLSHLFRDTFVPGGRALLPGSFLRSSSLAGVLEAGLSNFYDGNFSREMEDEVRRNGGVLSSDDISNYSVQVEQPVEGLYNEFIIQVPPPPSTGAALISALNLLEGLQLNGTNNTEDQTQHWIAEAVKGALAIASGLGDPSSNSSVTERLSDMLSTSKAEKLRQRINSSHTSPPEYHSNVHSLRTEPMAGQVVVVGPDGLIVSIASSLSTPFGSRIMTGSGVILNSLILDFSWPIKTSGRRLTNQNNRVQPGKRPRTSLMPTIVVPARHKCGIYMALSSSGGQQGLSVITQVLISALSFHKEKNESLSPKGLLPNRQPNRRLVDPEFPEESVRFEKGRPVTRAKTNSVVQGILRNKDIITAITPQLSDRLLQFS</sequence>
<dbReference type="InterPro" id="IPR000101">
    <property type="entry name" value="GGT_peptidase"/>
</dbReference>
<keyword evidence="3" id="KW-0472">Membrane</keyword>
<comment type="function">
    <text evidence="3">Cleaves the gamma-glutamyl peptide bond of glutathione and glutathione conjugates.</text>
</comment>
<feature type="binding site" evidence="2">
    <location>
        <position position="485"/>
    </location>
    <ligand>
        <name>L-glutamate</name>
        <dbReference type="ChEBI" id="CHEBI:29985"/>
    </ligand>
</feature>
<dbReference type="AlphaFoldDB" id="A0AAW1F4C4"/>
<keyword evidence="3" id="KW-0378">Hydrolase</keyword>
<dbReference type="GO" id="GO:0036374">
    <property type="term" value="F:glutathione hydrolase activity"/>
    <property type="evidence" value="ECO:0007669"/>
    <property type="project" value="UniProtKB-UniRule"/>
</dbReference>
<dbReference type="PANTHER" id="PTHR11686">
    <property type="entry name" value="GAMMA GLUTAMYL TRANSPEPTIDASE"/>
    <property type="match status" value="1"/>
</dbReference>
<evidence type="ECO:0000313" key="4">
    <source>
        <dbReference type="EMBL" id="KAK9529471.1"/>
    </source>
</evidence>
<dbReference type="InterPro" id="IPR043137">
    <property type="entry name" value="GGT_ssub_C"/>
</dbReference>
<dbReference type="InterPro" id="IPR029055">
    <property type="entry name" value="Ntn_hydrolases_N"/>
</dbReference>
<evidence type="ECO:0000256" key="1">
    <source>
        <dbReference type="ARBA" id="ARBA00009381"/>
    </source>
</evidence>
<dbReference type="Gene3D" id="3.60.20.40">
    <property type="match status" value="1"/>
</dbReference>
<comment type="caution">
    <text evidence="4">The sequence shown here is derived from an EMBL/GenBank/DDBJ whole genome shotgun (WGS) entry which is preliminary data.</text>
</comment>
<dbReference type="Gene3D" id="1.10.246.130">
    <property type="match status" value="1"/>
</dbReference>
<comment type="pathway">
    <text evidence="3">Sulfur metabolism; glutathione metabolism.</text>
</comment>
<protein>
    <recommendedName>
        <fullName evidence="3">Glutathione hydrolase</fullName>
        <ecNumber evidence="3">2.3.2.2</ecNumber>
        <ecNumber evidence="3">3.4.19.13</ecNumber>
    </recommendedName>
    <alternativeName>
        <fullName evidence="3">Gamma-glutamyltransferase</fullName>
    </alternativeName>
    <alternativeName>
        <fullName evidence="3">Gamma-glutamyltranspeptidase</fullName>
    </alternativeName>
</protein>
<dbReference type="EC" id="2.3.2.2" evidence="3"/>
<comment type="catalytic activity">
    <reaction evidence="3">
        <text>an N-terminal (5-L-glutamyl)-[peptide] + an alpha-amino acid = 5-L-glutamyl amino acid + an N-terminal L-alpha-aminoacyl-[peptide]</text>
        <dbReference type="Rhea" id="RHEA:23904"/>
        <dbReference type="Rhea" id="RHEA-COMP:9780"/>
        <dbReference type="Rhea" id="RHEA-COMP:9795"/>
        <dbReference type="ChEBI" id="CHEBI:77644"/>
        <dbReference type="ChEBI" id="CHEBI:78597"/>
        <dbReference type="ChEBI" id="CHEBI:78599"/>
        <dbReference type="ChEBI" id="CHEBI:78608"/>
        <dbReference type="EC" id="2.3.2.2"/>
    </reaction>
</comment>
<comment type="catalytic activity">
    <reaction evidence="3">
        <text>an S-substituted glutathione + H2O = an S-substituted L-cysteinylglycine + L-glutamate</text>
        <dbReference type="Rhea" id="RHEA:59468"/>
        <dbReference type="ChEBI" id="CHEBI:15377"/>
        <dbReference type="ChEBI" id="CHEBI:29985"/>
        <dbReference type="ChEBI" id="CHEBI:90779"/>
        <dbReference type="ChEBI" id="CHEBI:143103"/>
        <dbReference type="EC" id="3.4.19.13"/>
    </reaction>
</comment>
<accession>A0AAW1F4C4</accession>
<comment type="similarity">
    <text evidence="1">Belongs to the gamma-glutamyltransferase family.</text>
</comment>
<feature type="binding site" evidence="2">
    <location>
        <position position="537"/>
    </location>
    <ligand>
        <name>L-glutamate</name>
        <dbReference type="ChEBI" id="CHEBI:29985"/>
    </ligand>
</feature>
<dbReference type="Proteomes" id="UP001488805">
    <property type="component" value="Unassembled WGS sequence"/>
</dbReference>
<proteinExistence type="inferred from homology"/>